<evidence type="ECO:0000313" key="1">
    <source>
        <dbReference type="EMBL" id="SVC56257.1"/>
    </source>
</evidence>
<protein>
    <submittedName>
        <fullName evidence="1">Uncharacterized protein</fullName>
    </submittedName>
</protein>
<feature type="non-terminal residue" evidence="1">
    <location>
        <position position="373"/>
    </location>
</feature>
<sequence length="373" mass="41650">MNFLIFAHNSGPFDRWMDDHEARFDAWHEAGVRGLVIGYMRFGLPDGGSASAWTPDPKVYEAHGEPVPEVPTDPAREKRLQAMLDNAANRGWQIMIFGGSTNSAALQDQANAFPQTSGFIVDGPGENHYELAFHHGGELLELRPGEDASYSEAGVDVDRLQRGIEALRRGLHQLTPERVRYLAPGGTFGGLTLFDLEEDTLYWLRQRRAMSLKRWTDVRAAVDAVDRPLQLGGIPRTATFSPLTGQDYEQMGGIFDLVFPKHYYWHRGFDGLYGTIARWVQRLCRWNDALTEADALLVVENLFGLRLPGVHNLLDLELGFPQEFFDDIVTSETQRALAAVGGDAQKLIFWVSTGRAPHAGDAMTARDLRGILE</sequence>
<reference evidence="1" key="1">
    <citation type="submission" date="2018-05" db="EMBL/GenBank/DDBJ databases">
        <authorList>
            <person name="Lanie J.A."/>
            <person name="Ng W.-L."/>
            <person name="Kazmierczak K.M."/>
            <person name="Andrzejewski T.M."/>
            <person name="Davidsen T.M."/>
            <person name="Wayne K.J."/>
            <person name="Tettelin H."/>
            <person name="Glass J.I."/>
            <person name="Rusch D."/>
            <person name="Podicherti R."/>
            <person name="Tsui H.-C.T."/>
            <person name="Winkler M.E."/>
        </authorList>
    </citation>
    <scope>NUCLEOTIDE SEQUENCE</scope>
</reference>
<organism evidence="1">
    <name type="scientific">marine metagenome</name>
    <dbReference type="NCBI Taxonomy" id="408172"/>
    <lineage>
        <taxon>unclassified sequences</taxon>
        <taxon>metagenomes</taxon>
        <taxon>ecological metagenomes</taxon>
    </lineage>
</organism>
<accession>A0A382N7S3</accession>
<dbReference type="AlphaFoldDB" id="A0A382N7S3"/>
<gene>
    <name evidence="1" type="ORF">METZ01_LOCUS309111</name>
</gene>
<proteinExistence type="predicted"/>
<dbReference type="EMBL" id="UINC01098045">
    <property type="protein sequence ID" value="SVC56257.1"/>
    <property type="molecule type" value="Genomic_DNA"/>
</dbReference>
<name>A0A382N7S3_9ZZZZ</name>